<dbReference type="AlphaFoldDB" id="A0A4C1TR50"/>
<dbReference type="OrthoDB" id="8123891at2759"/>
<evidence type="ECO:0000313" key="1">
    <source>
        <dbReference type="EMBL" id="GBP16463.1"/>
    </source>
</evidence>
<reference evidence="1 2" key="1">
    <citation type="journal article" date="2019" name="Commun. Biol.">
        <title>The bagworm genome reveals a unique fibroin gene that provides high tensile strength.</title>
        <authorList>
            <person name="Kono N."/>
            <person name="Nakamura H."/>
            <person name="Ohtoshi R."/>
            <person name="Tomita M."/>
            <person name="Numata K."/>
            <person name="Arakawa K."/>
        </authorList>
    </citation>
    <scope>NUCLEOTIDE SEQUENCE [LARGE SCALE GENOMIC DNA]</scope>
</reference>
<dbReference type="Proteomes" id="UP000299102">
    <property type="component" value="Unassembled WGS sequence"/>
</dbReference>
<comment type="caution">
    <text evidence="1">The sequence shown here is derived from an EMBL/GenBank/DDBJ whole genome shotgun (WGS) entry which is preliminary data.</text>
</comment>
<protein>
    <submittedName>
        <fullName evidence="1">Uncharacterized protein</fullName>
    </submittedName>
</protein>
<organism evidence="1 2">
    <name type="scientific">Eumeta variegata</name>
    <name type="common">Bagworm moth</name>
    <name type="synonym">Eumeta japonica</name>
    <dbReference type="NCBI Taxonomy" id="151549"/>
    <lineage>
        <taxon>Eukaryota</taxon>
        <taxon>Metazoa</taxon>
        <taxon>Ecdysozoa</taxon>
        <taxon>Arthropoda</taxon>
        <taxon>Hexapoda</taxon>
        <taxon>Insecta</taxon>
        <taxon>Pterygota</taxon>
        <taxon>Neoptera</taxon>
        <taxon>Endopterygota</taxon>
        <taxon>Lepidoptera</taxon>
        <taxon>Glossata</taxon>
        <taxon>Ditrysia</taxon>
        <taxon>Tineoidea</taxon>
        <taxon>Psychidae</taxon>
        <taxon>Oiketicinae</taxon>
        <taxon>Eumeta</taxon>
    </lineage>
</organism>
<gene>
    <name evidence="1" type="ORF">EVAR_10038_1</name>
</gene>
<name>A0A4C1TR50_EUMVA</name>
<evidence type="ECO:0000313" key="2">
    <source>
        <dbReference type="Proteomes" id="UP000299102"/>
    </source>
</evidence>
<keyword evidence="2" id="KW-1185">Reference proteome</keyword>
<proteinExistence type="predicted"/>
<accession>A0A4C1TR50</accession>
<dbReference type="EMBL" id="BGZK01000079">
    <property type="protein sequence ID" value="GBP16463.1"/>
    <property type="molecule type" value="Genomic_DNA"/>
</dbReference>
<sequence length="141" mass="15562">MDAQKPIATGSPNAYNVLASTHSQTLLVKTVPIRLFNFLPKTRTPITGDTTMRSTPNGVHDVTLKVRELLKSIENVQLNATSTGEPTYWPADINKKPDLVDFIVTKGISGFQLKYNSNFDLTSYHAPIIVQVNCKATSQLM</sequence>